<dbReference type="InterPro" id="IPR021109">
    <property type="entry name" value="Peptidase_aspartic_dom_sf"/>
</dbReference>
<protein>
    <submittedName>
        <fullName evidence="1">AP2/ERF domain-containing protein PFD0985w-like</fullName>
    </submittedName>
</protein>
<dbReference type="OrthoDB" id="420169at2759"/>
<name>A0A6G0XZH6_APHCR</name>
<dbReference type="EMBL" id="VUJU01007347">
    <property type="protein sequence ID" value="KAF0746042.1"/>
    <property type="molecule type" value="Genomic_DNA"/>
</dbReference>
<dbReference type="InterPro" id="IPR001969">
    <property type="entry name" value="Aspartic_peptidase_AS"/>
</dbReference>
<proteinExistence type="predicted"/>
<reference evidence="1 2" key="1">
    <citation type="submission" date="2019-08" db="EMBL/GenBank/DDBJ databases">
        <title>Whole genome of Aphis craccivora.</title>
        <authorList>
            <person name="Voronova N.V."/>
            <person name="Shulinski R.S."/>
            <person name="Bandarenka Y.V."/>
            <person name="Zhorov D.G."/>
            <person name="Warner D."/>
        </authorList>
    </citation>
    <scope>NUCLEOTIDE SEQUENCE [LARGE SCALE GENOMIC DNA]</scope>
    <source>
        <strain evidence="1">180601</strain>
        <tissue evidence="1">Whole Body</tissue>
    </source>
</reference>
<dbReference type="SUPFAM" id="SSF50630">
    <property type="entry name" value="Acid proteases"/>
    <property type="match status" value="1"/>
</dbReference>
<dbReference type="GO" id="GO:0006508">
    <property type="term" value="P:proteolysis"/>
    <property type="evidence" value="ECO:0007669"/>
    <property type="project" value="InterPro"/>
</dbReference>
<evidence type="ECO:0000313" key="1">
    <source>
        <dbReference type="EMBL" id="KAF0746042.1"/>
    </source>
</evidence>
<dbReference type="PROSITE" id="PS00141">
    <property type="entry name" value="ASP_PROTEASE"/>
    <property type="match status" value="1"/>
</dbReference>
<dbReference type="Pfam" id="PF08284">
    <property type="entry name" value="RVP_2"/>
    <property type="match status" value="1"/>
</dbReference>
<dbReference type="Gene3D" id="2.40.70.10">
    <property type="entry name" value="Acid Proteases"/>
    <property type="match status" value="1"/>
</dbReference>
<dbReference type="Proteomes" id="UP000478052">
    <property type="component" value="Unassembled WGS sequence"/>
</dbReference>
<comment type="caution">
    <text evidence="1">The sequence shown here is derived from an EMBL/GenBank/DDBJ whole genome shotgun (WGS) entry which is preliminary data.</text>
</comment>
<dbReference type="CDD" id="cd00303">
    <property type="entry name" value="retropepsin_like"/>
    <property type="match status" value="1"/>
</dbReference>
<sequence>MCTMSLSNNPQNMSILTHLLASPSDSERKPPPNYRPEIPITLFDKPLNALLDSGATFLAMSKNLFKILNLNPDQHKIPLFPLTGILLTTALSNKTIKIKSQIYLNFSVQNYKTHGIFLIVPQLSTPVILGTDWLLENGVTIDYDRKEISLPSVQDNIPFKLINDNDPNSLNNSIKNIVATDDHLTMQERPSHLIHQIYPFETEKNILYSPQ</sequence>
<evidence type="ECO:0000313" key="2">
    <source>
        <dbReference type="Proteomes" id="UP000478052"/>
    </source>
</evidence>
<dbReference type="GO" id="GO:0004190">
    <property type="term" value="F:aspartic-type endopeptidase activity"/>
    <property type="evidence" value="ECO:0007669"/>
    <property type="project" value="InterPro"/>
</dbReference>
<accession>A0A6G0XZH6</accession>
<gene>
    <name evidence="1" type="ORF">FWK35_00025458</name>
</gene>
<keyword evidence="2" id="KW-1185">Reference proteome</keyword>
<dbReference type="AlphaFoldDB" id="A0A6G0XZH6"/>
<organism evidence="1 2">
    <name type="scientific">Aphis craccivora</name>
    <name type="common">Cowpea aphid</name>
    <dbReference type="NCBI Taxonomy" id="307492"/>
    <lineage>
        <taxon>Eukaryota</taxon>
        <taxon>Metazoa</taxon>
        <taxon>Ecdysozoa</taxon>
        <taxon>Arthropoda</taxon>
        <taxon>Hexapoda</taxon>
        <taxon>Insecta</taxon>
        <taxon>Pterygota</taxon>
        <taxon>Neoptera</taxon>
        <taxon>Paraneoptera</taxon>
        <taxon>Hemiptera</taxon>
        <taxon>Sternorrhyncha</taxon>
        <taxon>Aphidomorpha</taxon>
        <taxon>Aphidoidea</taxon>
        <taxon>Aphididae</taxon>
        <taxon>Aphidini</taxon>
        <taxon>Aphis</taxon>
        <taxon>Aphis</taxon>
    </lineage>
</organism>